<evidence type="ECO:0000259" key="5">
    <source>
        <dbReference type="Pfam" id="PF25796"/>
    </source>
</evidence>
<protein>
    <recommendedName>
        <fullName evidence="8">BREX system P-loop protein BrxC</fullName>
    </recommendedName>
</protein>
<dbReference type="EMBL" id="BJXC01000003">
    <property type="protein sequence ID" value="GEM50827.1"/>
    <property type="molecule type" value="Genomic_DNA"/>
</dbReference>
<accession>A0A511NDZ4</accession>
<dbReference type="InterPro" id="IPR058038">
    <property type="entry name" value="BREX_BrxC_wHTH"/>
</dbReference>
<dbReference type="GeneID" id="84651655"/>
<evidence type="ECO:0000313" key="7">
    <source>
        <dbReference type="Proteomes" id="UP000321245"/>
    </source>
</evidence>
<dbReference type="STRING" id="1218108.GCA_000382425_01209"/>
<dbReference type="InterPro" id="IPR058036">
    <property type="entry name" value="BREX_BrxC_4th"/>
</dbReference>
<dbReference type="InterPro" id="IPR045725">
    <property type="entry name" value="DUF6079_N"/>
</dbReference>
<evidence type="ECO:0000259" key="2">
    <source>
        <dbReference type="Pfam" id="PF19557"/>
    </source>
</evidence>
<dbReference type="Pfam" id="PF25792">
    <property type="entry name" value="BREX_BrxC_helical"/>
    <property type="match status" value="1"/>
</dbReference>
<comment type="caution">
    <text evidence="6">The sequence shown here is derived from an EMBL/GenBank/DDBJ whole genome shotgun (WGS) entry which is preliminary data.</text>
</comment>
<organism evidence="6 7">
    <name type="scientific">Empedobacter brevis NBRC 14943 = ATCC 43319</name>
    <dbReference type="NCBI Taxonomy" id="1218108"/>
    <lineage>
        <taxon>Bacteria</taxon>
        <taxon>Pseudomonadati</taxon>
        <taxon>Bacteroidota</taxon>
        <taxon>Flavobacteriia</taxon>
        <taxon>Flavobacteriales</taxon>
        <taxon>Weeksellaceae</taxon>
        <taxon>Empedobacter</taxon>
    </lineage>
</organism>
<feature type="domain" description="DUF6079" evidence="2">
    <location>
        <begin position="22"/>
        <end position="85"/>
    </location>
</feature>
<keyword evidence="7" id="KW-1185">Reference proteome</keyword>
<proteinExistence type="predicted"/>
<feature type="domain" description="Probable ATP-binding protein BrxC alpha-helical" evidence="4">
    <location>
        <begin position="869"/>
        <end position="986"/>
    </location>
</feature>
<evidence type="ECO:0000259" key="3">
    <source>
        <dbReference type="Pfam" id="PF25791"/>
    </source>
</evidence>
<dbReference type="RefSeq" id="WP_019974718.1">
    <property type="nucleotide sequence ID" value="NZ_BJXC01000003.1"/>
</dbReference>
<evidence type="ECO:0000313" key="6">
    <source>
        <dbReference type="EMBL" id="GEM50827.1"/>
    </source>
</evidence>
<dbReference type="InterPro" id="IPR027417">
    <property type="entry name" value="P-loop_NTPase"/>
</dbReference>
<sequence length="1191" mass="138172">MSNFKQLFKDDYSRPIETVVKADDKEHIYTEVKEYVVTNEIQKRITNFFESYNDQATTNGVWISGFFGSGKSHLLKILSYVLENKIENGEALGQIFANKIVDDPKLKADIETSLSKYQSESILFNIDQHAQITSKKDNDAILQVFYKVFYDHQGFFGFAPHVAEMESFLVDEGVYEQFKLEFENEFGKSWIDSRNKYSHPLVEEAIAIACAKAFNKPEDQFEGYLDKLENQLKFSIEDFADRVQKYINEKGKNFRLNFFVDEVGQYIADNVSLMLNLQTITESLDTKCNGRSWVIVTSQQDLEAVIGDETIKQNQDFSKIQGRFAIKIPLTSSNVDEVIEKRLLEKSDTGKVQLSDFYSKEHQNLKTLLSFSEHGVQFVGYDDSEDFVNKFPFVPYQFDLFQQCIKFLSKHNVFQGQNASVGERSMLGVFQEVLKYILESTSINHLVSFDQLFNGLETALISNAYNSILLANNQLKHNPLAIRILKALFLVKYYDSFKVTLRDVMVLLLDDATVDLSKYTTEVEQALTLLEEQSYIQRKGDFYEYLTDEEKDVEEEIKSTELDPLAIAKSINEYVFDGIIKDSKLKYHLNKQEFEYSRYVDGALMNNREREIKIHIISPDFTQYDQDNYFTGNTVAENGLLFIKLPEDKRLLNEIRMINKTESYIRKANTNASSESVRRILMDKGNQLTERKAGVIRLLEQLIPRSTFYLNGQAYFGSTSNDPKTKILDAFQILVEVAYSDLKLIGTANYDENQLAVIMNRSSVELFGDDDTSLNDAEKRVLLYLERRKQGQELTTLTSLRDKFQMKPYGWKPMATFCIVASLFKRGKIEAKKDYTILDDKAFLKSLDNNTTWNSTTVEIQVEIDPRKLTELKTLHNDLFNESNVGIDPRTIAQNFKQKLSEELIAVKGYINQTSTYPFLSILNSFKDDLDKVHQYDQNKLFEELKNYEDKLLDFKEDIYDAIQEFMSGEQKNIFDSVRQYLNGNTSNFKFVDQQKIDRLKAFYEDPNPYAQNKMRDAKTLMEEIQKEVIEIIDKERQLTIHAYQETMTNLEQDSYFAQLKDNQKDLILIDYRDKLNAFSKERYIESLQLARKTLEDLFTQSMNKIVDFIEKNNPQPYPEESTISDNGSTSTPVVNEPVIKPKSFINKTEVLKLVKFTKVRLENSDDVEAYIEALKNKMIEQINQDKNITL</sequence>
<dbReference type="Proteomes" id="UP000321245">
    <property type="component" value="Unassembled WGS sequence"/>
</dbReference>
<feature type="coiled-coil region" evidence="1">
    <location>
        <begin position="938"/>
        <end position="965"/>
    </location>
</feature>
<dbReference type="AlphaFoldDB" id="A0A511NDZ4"/>
<dbReference type="Pfam" id="PF25791">
    <property type="entry name" value="WHD_BREX_BrxC"/>
    <property type="match status" value="1"/>
</dbReference>
<dbReference type="InterPro" id="IPR058037">
    <property type="entry name" value="BREX_BrxC_helical"/>
</dbReference>
<dbReference type="Pfam" id="PF25796">
    <property type="entry name" value="BREX_BrxC_4th"/>
    <property type="match status" value="1"/>
</dbReference>
<gene>
    <name evidence="6" type="ORF">EB1_06170</name>
</gene>
<dbReference type="NCBIfam" id="NF033441">
    <property type="entry name" value="BREX_BrxC"/>
    <property type="match status" value="1"/>
</dbReference>
<reference evidence="6 7" key="1">
    <citation type="submission" date="2019-07" db="EMBL/GenBank/DDBJ databases">
        <title>Whole genome shotgun sequence of Empedobacter brevis NBRC 14943.</title>
        <authorList>
            <person name="Hosoyama A."/>
            <person name="Uohara A."/>
            <person name="Ohji S."/>
            <person name="Ichikawa N."/>
        </authorList>
    </citation>
    <scope>NUCLEOTIDE SEQUENCE [LARGE SCALE GENOMIC DNA]</scope>
    <source>
        <strain evidence="6 7">NBRC 14943</strain>
    </source>
</reference>
<feature type="domain" description="Probable ATP-binding protein BrxC winged helix-turn-helix" evidence="3">
    <location>
        <begin position="749"/>
        <end position="855"/>
    </location>
</feature>
<evidence type="ECO:0000256" key="1">
    <source>
        <dbReference type="SAM" id="Coils"/>
    </source>
</evidence>
<dbReference type="Pfam" id="PF19557">
    <property type="entry name" value="DUF6079_1st"/>
    <property type="match status" value="1"/>
</dbReference>
<dbReference type="InterPro" id="IPR047679">
    <property type="entry name" value="BREX_BrxC"/>
</dbReference>
<dbReference type="OrthoDB" id="3201900at2"/>
<dbReference type="SUPFAM" id="SSF52540">
    <property type="entry name" value="P-loop containing nucleoside triphosphate hydrolases"/>
    <property type="match status" value="1"/>
</dbReference>
<name>A0A511NDZ4_9FLAO</name>
<feature type="domain" description="Probable ATP-binding protein BrxC 4th six-stranded beta-sheet" evidence="5">
    <location>
        <begin position="560"/>
        <end position="734"/>
    </location>
</feature>
<keyword evidence="1" id="KW-0175">Coiled coil</keyword>
<evidence type="ECO:0008006" key="8">
    <source>
        <dbReference type="Google" id="ProtNLM"/>
    </source>
</evidence>
<evidence type="ECO:0000259" key="4">
    <source>
        <dbReference type="Pfam" id="PF25792"/>
    </source>
</evidence>